<name>A0A6J2WN39_CHACN</name>
<dbReference type="CTD" id="27074"/>
<organism evidence="12 13">
    <name type="scientific">Chanos chanos</name>
    <name type="common">Milkfish</name>
    <name type="synonym">Mugil chanos</name>
    <dbReference type="NCBI Taxonomy" id="29144"/>
    <lineage>
        <taxon>Eukaryota</taxon>
        <taxon>Metazoa</taxon>
        <taxon>Chordata</taxon>
        <taxon>Craniata</taxon>
        <taxon>Vertebrata</taxon>
        <taxon>Euteleostomi</taxon>
        <taxon>Actinopterygii</taxon>
        <taxon>Neopterygii</taxon>
        <taxon>Teleostei</taxon>
        <taxon>Ostariophysi</taxon>
        <taxon>Gonorynchiformes</taxon>
        <taxon>Chanidae</taxon>
        <taxon>Chanos</taxon>
    </lineage>
</organism>
<keyword evidence="6 8" id="KW-0472">Membrane</keyword>
<keyword evidence="4" id="KW-0967">Endosome</keyword>
<feature type="disulfide bond" evidence="8">
    <location>
        <begin position="173"/>
        <end position="210"/>
    </location>
</feature>
<protein>
    <submittedName>
        <fullName evidence="13">Lysosome-associated membrane glycoprotein 3</fullName>
    </submittedName>
</protein>
<dbReference type="Pfam" id="PF01299">
    <property type="entry name" value="Lamp2-like_luminal"/>
    <property type="match status" value="1"/>
</dbReference>
<evidence type="ECO:0000313" key="12">
    <source>
        <dbReference type="Proteomes" id="UP000504632"/>
    </source>
</evidence>
<keyword evidence="3" id="KW-0732">Signal</keyword>
<dbReference type="OrthoDB" id="9428839at2759"/>
<feature type="domain" description="Lysosome-associated membrane glycoprotein 2-like luminal" evidence="11">
    <location>
        <begin position="56"/>
        <end position="199"/>
    </location>
</feature>
<dbReference type="PANTHER" id="PTHR11506:SF30">
    <property type="entry name" value="LYSOSOME-ASSOCIATED MEMBRANE GLYCOPROTEIN 3"/>
    <property type="match status" value="1"/>
</dbReference>
<evidence type="ECO:0000256" key="2">
    <source>
        <dbReference type="ARBA" id="ARBA00022692"/>
    </source>
</evidence>
<accession>A0A6J2WN39</accession>
<comment type="subcellular location">
    <subcellularLocation>
        <location evidence="1">Endosome membrane</location>
        <topology evidence="1">Single-pass type I membrane protein</topology>
    </subcellularLocation>
    <subcellularLocation>
        <location evidence="8">Lysosome membrane</location>
        <topology evidence="8">Single-pass type I membrane protein</topology>
    </subcellularLocation>
</comment>
<evidence type="ECO:0000256" key="6">
    <source>
        <dbReference type="ARBA" id="ARBA00023136"/>
    </source>
</evidence>
<comment type="caution">
    <text evidence="8">Lacks conserved residue(s) required for the propagation of feature annotation.</text>
</comment>
<evidence type="ECO:0000256" key="8">
    <source>
        <dbReference type="PROSITE-ProRule" id="PRU00740"/>
    </source>
</evidence>
<proteinExistence type="inferred from homology"/>
<feature type="region of interest" description="Disordered" evidence="9">
    <location>
        <begin position="1"/>
        <end position="21"/>
    </location>
</feature>
<keyword evidence="8" id="KW-1015">Disulfide bond</keyword>
<gene>
    <name evidence="13" type="primary">lamp3</name>
</gene>
<dbReference type="InterPro" id="IPR002000">
    <property type="entry name" value="Lysosome-assoc_membr_glycop"/>
</dbReference>
<dbReference type="RefSeq" id="XP_030646975.1">
    <property type="nucleotide sequence ID" value="XM_030791115.1"/>
</dbReference>
<sequence>MTGSSFGSEAGDSMSSGDEKNQAFIESDDVMPPHGQFNTTQKPVLKPILKPKESKPTLGTYTLIKNGKTCVRASLGVEFIVEENKTKSYFNLDPRKTRATGYCGGDKALLSLDFEGGNVQFTFYKEGNVYYVKTLKTFLNPAPPRKGSESKYYPGVMDHEKLFKADKGLSFKCKSHTTFPMSQNLWLKFVPLQIQAFDFGSGKFGKEVECWADYMKRIVPIIVGAVVVGLCLIAVLVYVLVREHRKQGYEQL</sequence>
<dbReference type="PANTHER" id="PTHR11506">
    <property type="entry name" value="LYSOSOME-ASSOCIATED MEMBRANE GLYCOPROTEIN"/>
    <property type="match status" value="1"/>
</dbReference>
<dbReference type="Gene3D" id="2.40.160.110">
    <property type="match status" value="1"/>
</dbReference>
<dbReference type="PROSITE" id="PS51407">
    <property type="entry name" value="LAMP_3"/>
    <property type="match status" value="1"/>
</dbReference>
<dbReference type="GO" id="GO:0031902">
    <property type="term" value="C:late endosome membrane"/>
    <property type="evidence" value="ECO:0007669"/>
    <property type="project" value="TreeGrafter"/>
</dbReference>
<keyword evidence="7" id="KW-0325">Glycoprotein</keyword>
<dbReference type="GO" id="GO:0005765">
    <property type="term" value="C:lysosomal membrane"/>
    <property type="evidence" value="ECO:0007669"/>
    <property type="project" value="UniProtKB-SubCell"/>
</dbReference>
<dbReference type="Proteomes" id="UP000504632">
    <property type="component" value="Chromosome 14"/>
</dbReference>
<keyword evidence="2 8" id="KW-0812">Transmembrane</keyword>
<dbReference type="GeneID" id="115827306"/>
<dbReference type="InParanoid" id="A0A6J2WN39"/>
<keyword evidence="5 10" id="KW-1133">Transmembrane helix</keyword>
<dbReference type="PRINTS" id="PR00336">
    <property type="entry name" value="LYSASSOCTDMP"/>
</dbReference>
<evidence type="ECO:0000259" key="11">
    <source>
        <dbReference type="Pfam" id="PF01299"/>
    </source>
</evidence>
<evidence type="ECO:0000256" key="1">
    <source>
        <dbReference type="ARBA" id="ARBA00004530"/>
    </source>
</evidence>
<dbReference type="GO" id="GO:0072594">
    <property type="term" value="P:establishment of protein localization to organelle"/>
    <property type="evidence" value="ECO:0007669"/>
    <property type="project" value="TreeGrafter"/>
</dbReference>
<evidence type="ECO:0000256" key="3">
    <source>
        <dbReference type="ARBA" id="ARBA00022729"/>
    </source>
</evidence>
<dbReference type="GO" id="GO:0005886">
    <property type="term" value="C:plasma membrane"/>
    <property type="evidence" value="ECO:0007669"/>
    <property type="project" value="TreeGrafter"/>
</dbReference>
<comment type="similarity">
    <text evidence="8">Belongs to the LAMP family.</text>
</comment>
<evidence type="ECO:0000256" key="10">
    <source>
        <dbReference type="SAM" id="Phobius"/>
    </source>
</evidence>
<dbReference type="InterPro" id="IPR048528">
    <property type="entry name" value="Lamp2-like_luminal"/>
</dbReference>
<evidence type="ECO:0000256" key="9">
    <source>
        <dbReference type="SAM" id="MobiDB-lite"/>
    </source>
</evidence>
<evidence type="ECO:0000256" key="7">
    <source>
        <dbReference type="ARBA" id="ARBA00023180"/>
    </source>
</evidence>
<reference evidence="13" key="1">
    <citation type="submission" date="2025-08" db="UniProtKB">
        <authorList>
            <consortium name="RefSeq"/>
        </authorList>
    </citation>
    <scope>IDENTIFICATION</scope>
</reference>
<keyword evidence="8" id="KW-0458">Lysosome</keyword>
<feature type="transmembrane region" description="Helical" evidence="10">
    <location>
        <begin position="218"/>
        <end position="241"/>
    </location>
</feature>
<keyword evidence="12" id="KW-1185">Reference proteome</keyword>
<evidence type="ECO:0000256" key="5">
    <source>
        <dbReference type="ARBA" id="ARBA00022989"/>
    </source>
</evidence>
<dbReference type="AlphaFoldDB" id="A0A6J2WN39"/>
<evidence type="ECO:0000313" key="13">
    <source>
        <dbReference type="RefSeq" id="XP_030646975.1"/>
    </source>
</evidence>
<evidence type="ECO:0000256" key="4">
    <source>
        <dbReference type="ARBA" id="ARBA00022753"/>
    </source>
</evidence>